<evidence type="ECO:0000313" key="1">
    <source>
        <dbReference type="EMBL" id="SVD51311.1"/>
    </source>
</evidence>
<organism evidence="1">
    <name type="scientific">marine metagenome</name>
    <dbReference type="NCBI Taxonomy" id="408172"/>
    <lineage>
        <taxon>unclassified sequences</taxon>
        <taxon>metagenomes</taxon>
        <taxon>ecological metagenomes</taxon>
    </lineage>
</organism>
<dbReference type="EMBL" id="UINC01155455">
    <property type="protein sequence ID" value="SVD51311.1"/>
    <property type="molecule type" value="Genomic_DNA"/>
</dbReference>
<accession>A0A382VZK3</accession>
<gene>
    <name evidence="1" type="ORF">METZ01_LOCUS404165</name>
</gene>
<protein>
    <submittedName>
        <fullName evidence="1">Uncharacterized protein</fullName>
    </submittedName>
</protein>
<reference evidence="1" key="1">
    <citation type="submission" date="2018-05" db="EMBL/GenBank/DDBJ databases">
        <authorList>
            <person name="Lanie J.A."/>
            <person name="Ng W.-L."/>
            <person name="Kazmierczak K.M."/>
            <person name="Andrzejewski T.M."/>
            <person name="Davidsen T.M."/>
            <person name="Wayne K.J."/>
            <person name="Tettelin H."/>
            <person name="Glass J.I."/>
            <person name="Rusch D."/>
            <person name="Podicherti R."/>
            <person name="Tsui H.-C.T."/>
            <person name="Winkler M.E."/>
        </authorList>
    </citation>
    <scope>NUCLEOTIDE SEQUENCE</scope>
</reference>
<name>A0A382VZK3_9ZZZZ</name>
<sequence length="158" mass="16195">MALIKATLMMDLAGKFATYASDPMKPGKDIANAYEKYLKMGMNAGGFPAAAVGTTSAAGQAMGGVFAMQLPVGASIGTLIGSHLLSMALTFTSTNQIGPPVAAPSHTPQLIQLFSGPQPTSLQFAKELAGILDTWTKTWVVSGLIPGSPPIPFSGPLS</sequence>
<dbReference type="AlphaFoldDB" id="A0A382VZK3"/>
<proteinExistence type="predicted"/>